<feature type="transmembrane region" description="Helical" evidence="7">
    <location>
        <begin position="147"/>
        <end position="169"/>
    </location>
</feature>
<feature type="transmembrane region" description="Helical" evidence="7">
    <location>
        <begin position="345"/>
        <end position="364"/>
    </location>
</feature>
<feature type="transmembrane region" description="Helical" evidence="7">
    <location>
        <begin position="86"/>
        <end position="109"/>
    </location>
</feature>
<evidence type="ECO:0000256" key="6">
    <source>
        <dbReference type="ARBA" id="ARBA00023136"/>
    </source>
</evidence>
<feature type="transmembrane region" description="Helical" evidence="7">
    <location>
        <begin position="181"/>
        <end position="198"/>
    </location>
</feature>
<feature type="domain" description="Major facilitator superfamily (MFS) profile" evidence="8">
    <location>
        <begin position="1"/>
        <end position="441"/>
    </location>
</feature>
<feature type="transmembrane region" description="Helical" evidence="7">
    <location>
        <begin position="121"/>
        <end position="141"/>
    </location>
</feature>
<name>A0ABW5XEG8_9MICO</name>
<dbReference type="Gene3D" id="1.20.1720.10">
    <property type="entry name" value="Multidrug resistance protein D"/>
    <property type="match status" value="1"/>
</dbReference>
<evidence type="ECO:0000256" key="2">
    <source>
        <dbReference type="ARBA" id="ARBA00022448"/>
    </source>
</evidence>
<keyword evidence="2" id="KW-0813">Transport</keyword>
<keyword evidence="5 7" id="KW-1133">Transmembrane helix</keyword>
<dbReference type="CDD" id="cd17321">
    <property type="entry name" value="MFS_MMR_MDR_like"/>
    <property type="match status" value="1"/>
</dbReference>
<evidence type="ECO:0000256" key="4">
    <source>
        <dbReference type="ARBA" id="ARBA00022692"/>
    </source>
</evidence>
<keyword evidence="4 7" id="KW-0812">Transmembrane</keyword>
<accession>A0ABW5XEG8</accession>
<organism evidence="9 10">
    <name type="scientific">Populibacterium corticicola</name>
    <dbReference type="NCBI Taxonomy" id="1812826"/>
    <lineage>
        <taxon>Bacteria</taxon>
        <taxon>Bacillati</taxon>
        <taxon>Actinomycetota</taxon>
        <taxon>Actinomycetes</taxon>
        <taxon>Micrococcales</taxon>
        <taxon>Jonesiaceae</taxon>
        <taxon>Populibacterium</taxon>
    </lineage>
</organism>
<feature type="transmembrane region" description="Helical" evidence="7">
    <location>
        <begin position="32"/>
        <end position="50"/>
    </location>
</feature>
<dbReference type="InterPro" id="IPR020846">
    <property type="entry name" value="MFS_dom"/>
</dbReference>
<dbReference type="InterPro" id="IPR036259">
    <property type="entry name" value="MFS_trans_sf"/>
</dbReference>
<feature type="transmembrane region" description="Helical" evidence="7">
    <location>
        <begin position="210"/>
        <end position="229"/>
    </location>
</feature>
<dbReference type="Proteomes" id="UP001597391">
    <property type="component" value="Unassembled WGS sequence"/>
</dbReference>
<gene>
    <name evidence="9" type="ORF">ACFSYH_06780</name>
</gene>
<dbReference type="InterPro" id="IPR005829">
    <property type="entry name" value="Sugar_transporter_CS"/>
</dbReference>
<dbReference type="PROSITE" id="PS00216">
    <property type="entry name" value="SUGAR_TRANSPORT_1"/>
    <property type="match status" value="1"/>
</dbReference>
<evidence type="ECO:0000313" key="9">
    <source>
        <dbReference type="EMBL" id="MFD2840273.1"/>
    </source>
</evidence>
<keyword evidence="10" id="KW-1185">Reference proteome</keyword>
<dbReference type="EMBL" id="JBHUOP010000002">
    <property type="protein sequence ID" value="MFD2840273.1"/>
    <property type="molecule type" value="Genomic_DNA"/>
</dbReference>
<protein>
    <submittedName>
        <fullName evidence="9">MFS transporter</fullName>
    </submittedName>
</protein>
<dbReference type="RefSeq" id="WP_377466066.1">
    <property type="nucleotide sequence ID" value="NZ_JBHUOP010000002.1"/>
</dbReference>
<sequence length="452" mass="47705">MTQLVVVLDGTIVSISLPQAQLELDMTDVQRQWVVTAYALTFGSLLLLGGRIADFWGRKRTYILGLAGFGIASAYGGLIHTGNELIIARGLQGVFAALMAPSALAILTITFPRGRERNTAFAVFGAVAGMGAAVGLLLGGVLTEYASWRWCLLVNVPIVIIVALAAAYLLQESKAEGDTKLDVLGTVLVVTGLGSVVYGFTKAEEGWDQAAAWIFLGAGVALLVAFFGWQARAPHPMLPLRILNRTRSGAFLMQMVAGATMVGAMLYLTFHMQIVLGLTPLHTGLGMVVQTVAISATVPVVTRLLPRFGPRPFMIIGPLIAAGAMLFLTRVTVSGSYWTEVMPSLIVNGIGMAMLFVPVQNLSLLGVDPHDAGAASATGNASNQVGASIGLAVFTTIYAEVTAGSHEPAVLVDGYHAVFRTGAIVLFIGSIIAFTMIRGTKEQLMPGMDRRS</sequence>
<evidence type="ECO:0000256" key="5">
    <source>
        <dbReference type="ARBA" id="ARBA00022989"/>
    </source>
</evidence>
<dbReference type="Gene3D" id="1.20.1250.20">
    <property type="entry name" value="MFS general substrate transporter like domains"/>
    <property type="match status" value="1"/>
</dbReference>
<feature type="transmembrane region" description="Helical" evidence="7">
    <location>
        <begin position="385"/>
        <end position="405"/>
    </location>
</feature>
<keyword evidence="3" id="KW-1003">Cell membrane</keyword>
<dbReference type="InterPro" id="IPR011701">
    <property type="entry name" value="MFS"/>
</dbReference>
<dbReference type="PRINTS" id="PR01036">
    <property type="entry name" value="TCRTETB"/>
</dbReference>
<dbReference type="Pfam" id="PF07690">
    <property type="entry name" value="MFS_1"/>
    <property type="match status" value="1"/>
</dbReference>
<dbReference type="PROSITE" id="PS50850">
    <property type="entry name" value="MFS"/>
    <property type="match status" value="1"/>
</dbReference>
<feature type="transmembrane region" description="Helical" evidence="7">
    <location>
        <begin position="313"/>
        <end position="333"/>
    </location>
</feature>
<evidence type="ECO:0000256" key="3">
    <source>
        <dbReference type="ARBA" id="ARBA00022475"/>
    </source>
</evidence>
<evidence type="ECO:0000256" key="7">
    <source>
        <dbReference type="SAM" id="Phobius"/>
    </source>
</evidence>
<evidence type="ECO:0000259" key="8">
    <source>
        <dbReference type="PROSITE" id="PS50850"/>
    </source>
</evidence>
<dbReference type="PANTHER" id="PTHR42718:SF46">
    <property type="entry name" value="BLR6921 PROTEIN"/>
    <property type="match status" value="1"/>
</dbReference>
<feature type="transmembrane region" description="Helical" evidence="7">
    <location>
        <begin position="62"/>
        <end position="80"/>
    </location>
</feature>
<evidence type="ECO:0000256" key="1">
    <source>
        <dbReference type="ARBA" id="ARBA00004651"/>
    </source>
</evidence>
<comment type="subcellular location">
    <subcellularLocation>
        <location evidence="1">Cell membrane</location>
        <topology evidence="1">Multi-pass membrane protein</topology>
    </subcellularLocation>
</comment>
<keyword evidence="6 7" id="KW-0472">Membrane</keyword>
<proteinExistence type="predicted"/>
<dbReference type="PANTHER" id="PTHR42718">
    <property type="entry name" value="MAJOR FACILITATOR SUPERFAMILY MULTIDRUG TRANSPORTER MFSC"/>
    <property type="match status" value="1"/>
</dbReference>
<reference evidence="10" key="1">
    <citation type="journal article" date="2019" name="Int. J. Syst. Evol. Microbiol.">
        <title>The Global Catalogue of Microorganisms (GCM) 10K type strain sequencing project: providing services to taxonomists for standard genome sequencing and annotation.</title>
        <authorList>
            <consortium name="The Broad Institute Genomics Platform"/>
            <consortium name="The Broad Institute Genome Sequencing Center for Infectious Disease"/>
            <person name="Wu L."/>
            <person name="Ma J."/>
        </authorList>
    </citation>
    <scope>NUCLEOTIDE SEQUENCE [LARGE SCALE GENOMIC DNA]</scope>
    <source>
        <strain evidence="10">KCTC 33576</strain>
    </source>
</reference>
<feature type="transmembrane region" description="Helical" evidence="7">
    <location>
        <begin position="282"/>
        <end position="301"/>
    </location>
</feature>
<evidence type="ECO:0000313" key="10">
    <source>
        <dbReference type="Proteomes" id="UP001597391"/>
    </source>
</evidence>
<dbReference type="SUPFAM" id="SSF103473">
    <property type="entry name" value="MFS general substrate transporter"/>
    <property type="match status" value="1"/>
</dbReference>
<comment type="caution">
    <text evidence="9">The sequence shown here is derived from an EMBL/GenBank/DDBJ whole genome shotgun (WGS) entry which is preliminary data.</text>
</comment>
<feature type="transmembrane region" description="Helical" evidence="7">
    <location>
        <begin position="417"/>
        <end position="437"/>
    </location>
</feature>
<feature type="transmembrane region" description="Helical" evidence="7">
    <location>
        <begin position="250"/>
        <end position="270"/>
    </location>
</feature>